<dbReference type="InterPro" id="IPR041700">
    <property type="entry name" value="OMP_b-brl_3"/>
</dbReference>
<keyword evidence="11" id="KW-0675">Receptor</keyword>
<evidence type="ECO:0000313" key="12">
    <source>
        <dbReference type="Proteomes" id="UP000027601"/>
    </source>
</evidence>
<dbReference type="InterPro" id="IPR037066">
    <property type="entry name" value="Plug_dom_sf"/>
</dbReference>
<dbReference type="eggNOG" id="COG4206">
    <property type="taxonomic scope" value="Bacteria"/>
</dbReference>
<accession>A0A069D1G8</accession>
<evidence type="ECO:0000256" key="5">
    <source>
        <dbReference type="ARBA" id="ARBA00022729"/>
    </source>
</evidence>
<keyword evidence="4 8" id="KW-0812">Transmembrane</keyword>
<evidence type="ECO:0000256" key="3">
    <source>
        <dbReference type="ARBA" id="ARBA00022452"/>
    </source>
</evidence>
<sequence>MRINSLLIRKFLRGIIVALVPLYPQSSFAQQHKLDTTRIYVIPEITISEPYQIRETRAAIPIQVITAKELRSLNVLQVSDAVKHLAGVIVKDYGGIGGLKTISLRSLGAEHTVVSYDGVALSDCQTGQIDIGRFSLDNIDRLTVSNGQTDNIFQPARLFASAGQLNIQTLTPSFKKDKSTNAYVSLKSGSWGLINPSLRIEHKSSEKWLYSFNSEWMSADGKYPYTMHYGNNNDSISQEKRKNTKVENLRIESELFGNLSDKEQLRLKAYYFQSSRDLPGATTLYYDYASQHLWDKNVFIQSKYKKELNNRWALQASAKWNWSYQHYLDPDYKGINGKTENTYYQQEYYASTGILFRGWHNTSLSLSTDGSINTLNANLTNFAKPTRYAWLTAFAGKYVTERVTFTASLLATVIEERTQTEDANRKYRKINPDISLSFKVLKEEELRIRMFYKNSFRQPSFNDLYYGEIGNRNLSPEKSAQYNMGVTYSKKINHFVPYLSATIDGYYNKINDKIIATPTKNIFIWSMVNLGKVEIKGVDITTKVVLQPSENIRLNISCNHTYQRALDITNPTNHTYKNQIAYTPRVSGSGQFGIETPLMNLSYSLLWVGKRYTLGQNLPENRLESYQDHSVSLSKETKIANTLASFNLELLNLANKNYEVVKNFPMPGRSLRATIKIVY</sequence>
<name>A0A069D1G8_9BACE</name>
<reference evidence="11 12" key="1">
    <citation type="journal article" date="2015" name="Microbes Environ.">
        <title>Distribution and evolution of nitrogen fixation genes in the phylum bacteroidetes.</title>
        <authorList>
            <person name="Inoue J."/>
            <person name="Oshima K."/>
            <person name="Suda W."/>
            <person name="Sakamoto M."/>
            <person name="Iino T."/>
            <person name="Noda S."/>
            <person name="Hongoh Y."/>
            <person name="Hattori M."/>
            <person name="Ohkuma M."/>
        </authorList>
    </citation>
    <scope>NUCLEOTIDE SEQUENCE [LARGE SCALE GENOMIC DNA]</scope>
    <source>
        <strain evidence="11 12">JCM 15093</strain>
    </source>
</reference>
<dbReference type="Proteomes" id="UP000027601">
    <property type="component" value="Unassembled WGS sequence"/>
</dbReference>
<keyword evidence="5" id="KW-0732">Signal</keyword>
<dbReference type="GO" id="GO:0015344">
    <property type="term" value="F:siderophore uptake transmembrane transporter activity"/>
    <property type="evidence" value="ECO:0007669"/>
    <property type="project" value="TreeGrafter"/>
</dbReference>
<evidence type="ECO:0000259" key="10">
    <source>
        <dbReference type="Pfam" id="PF14905"/>
    </source>
</evidence>
<dbReference type="EMBL" id="BAJS01000005">
    <property type="protein sequence ID" value="GAK36190.1"/>
    <property type="molecule type" value="Genomic_DNA"/>
</dbReference>
<dbReference type="InterPro" id="IPR036942">
    <property type="entry name" value="Beta-barrel_TonB_sf"/>
</dbReference>
<gene>
    <name evidence="11" type="ORF">JCM15093_1337</name>
</gene>
<proteinExistence type="inferred from homology"/>
<keyword evidence="7 8" id="KW-0998">Cell outer membrane</keyword>
<feature type="domain" description="Outer membrane protein beta-barrel" evidence="10">
    <location>
        <begin position="414"/>
        <end position="581"/>
    </location>
</feature>
<feature type="domain" description="TonB-dependent receptor plug" evidence="9">
    <location>
        <begin position="58"/>
        <end position="151"/>
    </location>
</feature>
<dbReference type="SUPFAM" id="SSF56935">
    <property type="entry name" value="Porins"/>
    <property type="match status" value="1"/>
</dbReference>
<organism evidence="11 12">
    <name type="scientific">Bacteroides graminisolvens DSM 19988 = JCM 15093</name>
    <dbReference type="NCBI Taxonomy" id="1121097"/>
    <lineage>
        <taxon>Bacteria</taxon>
        <taxon>Pseudomonadati</taxon>
        <taxon>Bacteroidota</taxon>
        <taxon>Bacteroidia</taxon>
        <taxon>Bacteroidales</taxon>
        <taxon>Bacteroidaceae</taxon>
        <taxon>Bacteroides</taxon>
    </lineage>
</organism>
<dbReference type="AlphaFoldDB" id="A0A069D1G8"/>
<dbReference type="InterPro" id="IPR012910">
    <property type="entry name" value="Plug_dom"/>
</dbReference>
<dbReference type="RefSeq" id="WP_027317923.1">
    <property type="nucleotide sequence ID" value="NZ_ATZI01000005.1"/>
</dbReference>
<dbReference type="PANTHER" id="PTHR30069:SF29">
    <property type="entry name" value="HEMOGLOBIN AND HEMOGLOBIN-HAPTOGLOBIN-BINDING PROTEIN 1-RELATED"/>
    <property type="match status" value="1"/>
</dbReference>
<keyword evidence="12" id="KW-1185">Reference proteome</keyword>
<comment type="similarity">
    <text evidence="8">Belongs to the TonB-dependent receptor family.</text>
</comment>
<dbReference type="Pfam" id="PF14905">
    <property type="entry name" value="OMP_b-brl_3"/>
    <property type="match status" value="1"/>
</dbReference>
<dbReference type="STRING" id="1121097.GCA_000428125_01700"/>
<dbReference type="InterPro" id="IPR039426">
    <property type="entry name" value="TonB-dep_rcpt-like"/>
</dbReference>
<dbReference type="PROSITE" id="PS52016">
    <property type="entry name" value="TONB_DEPENDENT_REC_3"/>
    <property type="match status" value="1"/>
</dbReference>
<protein>
    <submittedName>
        <fullName evidence="11">TonB-dependent receptor</fullName>
    </submittedName>
</protein>
<comment type="caution">
    <text evidence="11">The sequence shown here is derived from an EMBL/GenBank/DDBJ whole genome shotgun (WGS) entry which is preliminary data.</text>
</comment>
<dbReference type="GO" id="GO:0044718">
    <property type="term" value="P:siderophore transmembrane transport"/>
    <property type="evidence" value="ECO:0007669"/>
    <property type="project" value="TreeGrafter"/>
</dbReference>
<dbReference type="Gene3D" id="2.170.130.10">
    <property type="entry name" value="TonB-dependent receptor, plug domain"/>
    <property type="match status" value="1"/>
</dbReference>
<evidence type="ECO:0000313" key="11">
    <source>
        <dbReference type="EMBL" id="GAK36190.1"/>
    </source>
</evidence>
<keyword evidence="3 8" id="KW-1134">Transmembrane beta strand</keyword>
<evidence type="ECO:0000256" key="8">
    <source>
        <dbReference type="PROSITE-ProRule" id="PRU01360"/>
    </source>
</evidence>
<keyword evidence="6 8" id="KW-0472">Membrane</keyword>
<evidence type="ECO:0000256" key="2">
    <source>
        <dbReference type="ARBA" id="ARBA00022448"/>
    </source>
</evidence>
<evidence type="ECO:0000256" key="1">
    <source>
        <dbReference type="ARBA" id="ARBA00004571"/>
    </source>
</evidence>
<evidence type="ECO:0000259" key="9">
    <source>
        <dbReference type="Pfam" id="PF07715"/>
    </source>
</evidence>
<dbReference type="OrthoDB" id="9762903at2"/>
<dbReference type="Pfam" id="PF07715">
    <property type="entry name" value="Plug"/>
    <property type="match status" value="1"/>
</dbReference>
<dbReference type="PANTHER" id="PTHR30069">
    <property type="entry name" value="TONB-DEPENDENT OUTER MEMBRANE RECEPTOR"/>
    <property type="match status" value="1"/>
</dbReference>
<evidence type="ECO:0000256" key="4">
    <source>
        <dbReference type="ARBA" id="ARBA00022692"/>
    </source>
</evidence>
<keyword evidence="2 8" id="KW-0813">Transport</keyword>
<evidence type="ECO:0000256" key="6">
    <source>
        <dbReference type="ARBA" id="ARBA00023136"/>
    </source>
</evidence>
<dbReference type="Gene3D" id="2.40.170.20">
    <property type="entry name" value="TonB-dependent receptor, beta-barrel domain"/>
    <property type="match status" value="1"/>
</dbReference>
<comment type="subcellular location">
    <subcellularLocation>
        <location evidence="1 8">Cell outer membrane</location>
        <topology evidence="1 8">Multi-pass membrane protein</topology>
    </subcellularLocation>
</comment>
<dbReference type="GO" id="GO:0009279">
    <property type="term" value="C:cell outer membrane"/>
    <property type="evidence" value="ECO:0007669"/>
    <property type="project" value="UniProtKB-SubCell"/>
</dbReference>
<evidence type="ECO:0000256" key="7">
    <source>
        <dbReference type="ARBA" id="ARBA00023237"/>
    </source>
</evidence>